<comment type="caution">
    <text evidence="4">The sequence shown here is derived from an EMBL/GenBank/DDBJ whole genome shotgun (WGS) entry which is preliminary data.</text>
</comment>
<feature type="signal peptide" evidence="2">
    <location>
        <begin position="1"/>
        <end position="26"/>
    </location>
</feature>
<proteinExistence type="predicted"/>
<evidence type="ECO:0000256" key="2">
    <source>
        <dbReference type="SAM" id="SignalP"/>
    </source>
</evidence>
<protein>
    <submittedName>
        <fullName evidence="4">Transporter substrate-binding domain-containing protein</fullName>
    </submittedName>
</protein>
<keyword evidence="1 2" id="KW-0732">Signal</keyword>
<keyword evidence="5" id="KW-1185">Reference proteome</keyword>
<evidence type="ECO:0000313" key="4">
    <source>
        <dbReference type="EMBL" id="MCK7614769.1"/>
    </source>
</evidence>
<feature type="chain" id="PRO_5046939239" evidence="2">
    <location>
        <begin position="27"/>
        <end position="266"/>
    </location>
</feature>
<dbReference type="Pfam" id="PF00497">
    <property type="entry name" value="SBP_bac_3"/>
    <property type="match status" value="1"/>
</dbReference>
<dbReference type="Proteomes" id="UP001431221">
    <property type="component" value="Unassembled WGS sequence"/>
</dbReference>
<dbReference type="PANTHER" id="PTHR35936">
    <property type="entry name" value="MEMBRANE-BOUND LYTIC MUREIN TRANSGLYCOSYLASE F"/>
    <property type="match status" value="1"/>
</dbReference>
<accession>A0ABT0GZA3</accession>
<dbReference type="Gene3D" id="3.40.190.10">
    <property type="entry name" value="Periplasmic binding protein-like II"/>
    <property type="match status" value="2"/>
</dbReference>
<dbReference type="InterPro" id="IPR001638">
    <property type="entry name" value="Solute-binding_3/MltF_N"/>
</dbReference>
<feature type="domain" description="Solute-binding protein family 3/N-terminal" evidence="3">
    <location>
        <begin position="47"/>
        <end position="250"/>
    </location>
</feature>
<dbReference type="RefSeq" id="WP_248157546.1">
    <property type="nucleotide sequence ID" value="NZ_JALNMJ010000018.1"/>
</dbReference>
<evidence type="ECO:0000313" key="5">
    <source>
        <dbReference type="Proteomes" id="UP001431221"/>
    </source>
</evidence>
<sequence length="266" mass="29536">MQYARLHVSAVLAAISLVLSPSAGLARELVFAADRWCPANCDPASDRPGYMVEIVKAVFEPLGHTVTYVELNWPRAKLYTLEGRFDGIFAAWPEGEPRFVYPQLSHGVSANGLFVHRDSDWTYEGPQSFQGQTAGLIVDYSYGEEFERAIQHYGRASYVAGDNALELNLNKLALNRLDLVVEDVNVFRYTAMSMGLNDRFRLAAAVEADDIYIAFSPQAPDAKTLAEELDTGMRRLRTSGELDRILARYGLADWQGAPDPLQTPAN</sequence>
<evidence type="ECO:0000259" key="3">
    <source>
        <dbReference type="Pfam" id="PF00497"/>
    </source>
</evidence>
<dbReference type="EMBL" id="JALNMJ010000018">
    <property type="protein sequence ID" value="MCK7614769.1"/>
    <property type="molecule type" value="Genomic_DNA"/>
</dbReference>
<gene>
    <name evidence="4" type="ORF">M0H32_21580</name>
</gene>
<name>A0ABT0GZA3_9HYPH</name>
<dbReference type="PANTHER" id="PTHR35936:SF25">
    <property type="entry name" value="ABC TRANSPORTER SUBSTRATE-BINDING PROTEIN"/>
    <property type="match status" value="1"/>
</dbReference>
<dbReference type="SUPFAM" id="SSF53850">
    <property type="entry name" value="Periplasmic binding protein-like II"/>
    <property type="match status" value="1"/>
</dbReference>
<organism evidence="4 5">
    <name type="scientific">Roseibium sediminicola</name>
    <dbReference type="NCBI Taxonomy" id="2933272"/>
    <lineage>
        <taxon>Bacteria</taxon>
        <taxon>Pseudomonadati</taxon>
        <taxon>Pseudomonadota</taxon>
        <taxon>Alphaproteobacteria</taxon>
        <taxon>Hyphomicrobiales</taxon>
        <taxon>Stappiaceae</taxon>
        <taxon>Roseibium</taxon>
    </lineage>
</organism>
<reference evidence="4" key="1">
    <citation type="submission" date="2022-04" db="EMBL/GenBank/DDBJ databases">
        <title>Roseibium sp. CAU 1639 isolated from mud.</title>
        <authorList>
            <person name="Kim W."/>
        </authorList>
    </citation>
    <scope>NUCLEOTIDE SEQUENCE</scope>
    <source>
        <strain evidence="4">CAU 1639</strain>
    </source>
</reference>
<evidence type="ECO:0000256" key="1">
    <source>
        <dbReference type="ARBA" id="ARBA00022729"/>
    </source>
</evidence>